<keyword evidence="2" id="KW-1185">Reference proteome</keyword>
<dbReference type="AlphaFoldDB" id="A0AAD8CAU8"/>
<dbReference type="EMBL" id="JASAOG010000003">
    <property type="protein sequence ID" value="KAK0069023.1"/>
    <property type="molecule type" value="Genomic_DNA"/>
</dbReference>
<sequence>FTREDGKGHFYIELLNQSSQPIFNMSSSGNDVFVQRAFFMDIIRISFINIQVLSGTLHLCEVEIFGGK</sequence>
<name>A0AAD8CAU8_BIOPF</name>
<reference evidence="1" key="2">
    <citation type="submission" date="2023-04" db="EMBL/GenBank/DDBJ databases">
        <authorList>
            <person name="Bu L."/>
            <person name="Lu L."/>
            <person name="Laidemitt M.R."/>
            <person name="Zhang S.M."/>
            <person name="Mutuku M."/>
            <person name="Mkoji G."/>
            <person name="Steinauer M."/>
            <person name="Loker E.S."/>
        </authorList>
    </citation>
    <scope>NUCLEOTIDE SEQUENCE</scope>
    <source>
        <strain evidence="1">KasaAsao</strain>
        <tissue evidence="1">Whole Snail</tissue>
    </source>
</reference>
<reference evidence="1" key="1">
    <citation type="journal article" date="2023" name="PLoS Negl. Trop. Dis.">
        <title>A genome sequence for Biomphalaria pfeifferi, the major vector snail for the human-infecting parasite Schistosoma mansoni.</title>
        <authorList>
            <person name="Bu L."/>
            <person name="Lu L."/>
            <person name="Laidemitt M.R."/>
            <person name="Zhang S.M."/>
            <person name="Mutuku M."/>
            <person name="Mkoji G."/>
            <person name="Steinauer M."/>
            <person name="Loker E.S."/>
        </authorList>
    </citation>
    <scope>NUCLEOTIDE SEQUENCE</scope>
    <source>
        <strain evidence="1">KasaAsao</strain>
    </source>
</reference>
<proteinExistence type="predicted"/>
<accession>A0AAD8CAU8</accession>
<feature type="non-terminal residue" evidence="1">
    <location>
        <position position="1"/>
    </location>
</feature>
<protein>
    <submittedName>
        <fullName evidence="1">Laminin subunit alpha-like isoform X3</fullName>
    </submittedName>
</protein>
<evidence type="ECO:0000313" key="2">
    <source>
        <dbReference type="Proteomes" id="UP001233172"/>
    </source>
</evidence>
<comment type="caution">
    <text evidence="1">The sequence shown here is derived from an EMBL/GenBank/DDBJ whole genome shotgun (WGS) entry which is preliminary data.</text>
</comment>
<evidence type="ECO:0000313" key="1">
    <source>
        <dbReference type="EMBL" id="KAK0069023.1"/>
    </source>
</evidence>
<dbReference type="Proteomes" id="UP001233172">
    <property type="component" value="Unassembled WGS sequence"/>
</dbReference>
<organism evidence="1 2">
    <name type="scientific">Biomphalaria pfeifferi</name>
    <name type="common">Bloodfluke planorb</name>
    <name type="synonym">Freshwater snail</name>
    <dbReference type="NCBI Taxonomy" id="112525"/>
    <lineage>
        <taxon>Eukaryota</taxon>
        <taxon>Metazoa</taxon>
        <taxon>Spiralia</taxon>
        <taxon>Lophotrochozoa</taxon>
        <taxon>Mollusca</taxon>
        <taxon>Gastropoda</taxon>
        <taxon>Heterobranchia</taxon>
        <taxon>Euthyneura</taxon>
        <taxon>Panpulmonata</taxon>
        <taxon>Hygrophila</taxon>
        <taxon>Lymnaeoidea</taxon>
        <taxon>Planorbidae</taxon>
        <taxon>Biomphalaria</taxon>
    </lineage>
</organism>
<gene>
    <name evidence="1" type="ORF">Bpfe_001205</name>
</gene>